<comment type="subcellular location">
    <subcellularLocation>
        <location evidence="1">Cell membrane</location>
        <topology evidence="1">Multi-pass membrane protein</topology>
    </subcellularLocation>
</comment>
<keyword evidence="3 6" id="KW-0812">Transmembrane</keyword>
<feature type="transmembrane region" description="Helical" evidence="6">
    <location>
        <begin position="405"/>
        <end position="422"/>
    </location>
</feature>
<feature type="transmembrane region" description="Helical" evidence="6">
    <location>
        <begin position="101"/>
        <end position="124"/>
    </location>
</feature>
<dbReference type="InterPro" id="IPR050833">
    <property type="entry name" value="Poly_Biosynth_Transport"/>
</dbReference>
<evidence type="ECO:0000256" key="6">
    <source>
        <dbReference type="SAM" id="Phobius"/>
    </source>
</evidence>
<dbReference type="PANTHER" id="PTHR30250">
    <property type="entry name" value="PST FAMILY PREDICTED COLANIC ACID TRANSPORTER"/>
    <property type="match status" value="1"/>
</dbReference>
<name>A0ABY6CSS6_9BACT</name>
<evidence type="ECO:0000313" key="8">
    <source>
        <dbReference type="Proteomes" id="UP001065174"/>
    </source>
</evidence>
<feature type="transmembrane region" description="Helical" evidence="6">
    <location>
        <begin position="163"/>
        <end position="183"/>
    </location>
</feature>
<dbReference type="RefSeq" id="WP_262310985.1">
    <property type="nucleotide sequence ID" value="NZ_CP106679.1"/>
</dbReference>
<evidence type="ECO:0000256" key="3">
    <source>
        <dbReference type="ARBA" id="ARBA00022692"/>
    </source>
</evidence>
<proteinExistence type="predicted"/>
<dbReference type="Proteomes" id="UP001065174">
    <property type="component" value="Chromosome"/>
</dbReference>
<feature type="transmembrane region" description="Helical" evidence="6">
    <location>
        <begin position="136"/>
        <end position="156"/>
    </location>
</feature>
<keyword evidence="5 6" id="KW-0472">Membrane</keyword>
<evidence type="ECO:0000256" key="4">
    <source>
        <dbReference type="ARBA" id="ARBA00022989"/>
    </source>
</evidence>
<evidence type="ECO:0000313" key="7">
    <source>
        <dbReference type="EMBL" id="UXP33556.1"/>
    </source>
</evidence>
<dbReference type="PANTHER" id="PTHR30250:SF11">
    <property type="entry name" value="O-ANTIGEN TRANSPORTER-RELATED"/>
    <property type="match status" value="1"/>
</dbReference>
<dbReference type="CDD" id="cd13128">
    <property type="entry name" value="MATE_Wzx_like"/>
    <property type="match status" value="1"/>
</dbReference>
<dbReference type="Pfam" id="PF01943">
    <property type="entry name" value="Polysacc_synt"/>
    <property type="match status" value="1"/>
</dbReference>
<accession>A0ABY6CSS6</accession>
<feature type="transmembrane region" description="Helical" evidence="6">
    <location>
        <begin position="25"/>
        <end position="47"/>
    </location>
</feature>
<feature type="transmembrane region" description="Helical" evidence="6">
    <location>
        <begin position="235"/>
        <end position="258"/>
    </location>
</feature>
<reference evidence="7" key="1">
    <citation type="submission" date="2022-09" db="EMBL/GenBank/DDBJ databases">
        <title>Comparative genomics and taxonomic characterization of three novel marine species of genus Reichenbachiella exhibiting antioxidant and polysaccharide degradation activities.</title>
        <authorList>
            <person name="Muhammad N."/>
            <person name="Lee Y.-J."/>
            <person name="Ko J."/>
            <person name="Kim S.-G."/>
        </authorList>
    </citation>
    <scope>NUCLEOTIDE SEQUENCE</scope>
    <source>
        <strain evidence="7">BKB1-1</strain>
    </source>
</reference>
<keyword evidence="4 6" id="KW-1133">Transmembrane helix</keyword>
<feature type="transmembrane region" description="Helical" evidence="6">
    <location>
        <begin position="381"/>
        <end position="399"/>
    </location>
</feature>
<feature type="transmembrane region" description="Helical" evidence="6">
    <location>
        <begin position="189"/>
        <end position="215"/>
    </location>
</feature>
<gene>
    <name evidence="7" type="ORF">N6H18_06260</name>
</gene>
<keyword evidence="2" id="KW-1003">Cell membrane</keyword>
<feature type="transmembrane region" description="Helical" evidence="6">
    <location>
        <begin position="350"/>
        <end position="372"/>
    </location>
</feature>
<sequence>MSRLNFFLSVPTIGKIFGSRDNKRLVSNFLSLSVLQGANYILPLITIPYLVRVLGVDRFGLISFAVATIAYFQIVIDYGFNLTATRDITINRDNKRKISEIFSAIITTKFILTLLCFVVLVAMVSLFSKFQVEKEVYFLTFLIVIGQVIFPTWLFQGMESMKVIALLNLLSKGLFTILIFVFVRNSNDYLFVPLFTGMGSALSGIIALVISLKWLDFPLRLPSKDLIIFQLKDAWHIFITNVSVSIYTITVVMILGILTTNEIVGYYAIGFKLIGAMKSLNGPISQSLFPFVTRKAQQSKAATLKFLKKLTVSLGFLMLLLSAIVFVFSKEIVVIIFGLEGTKSIEVVRILAIVPFLVTLDTMLGTLTMIVFNKKKEYSRIIMSAGVINLIMSTVLILLYNHIGASFAVLITEIYITLRIFLYTNNNELKVF</sequence>
<protein>
    <submittedName>
        <fullName evidence="7">Flippase</fullName>
    </submittedName>
</protein>
<dbReference type="InterPro" id="IPR002797">
    <property type="entry name" value="Polysacc_synth"/>
</dbReference>
<feature type="transmembrane region" description="Helical" evidence="6">
    <location>
        <begin position="264"/>
        <end position="289"/>
    </location>
</feature>
<evidence type="ECO:0000256" key="1">
    <source>
        <dbReference type="ARBA" id="ARBA00004651"/>
    </source>
</evidence>
<organism evidence="7 8">
    <name type="scientific">Reichenbachiella agarivorans</name>
    <dbReference type="NCBI Taxonomy" id="2979464"/>
    <lineage>
        <taxon>Bacteria</taxon>
        <taxon>Pseudomonadati</taxon>
        <taxon>Bacteroidota</taxon>
        <taxon>Cytophagia</taxon>
        <taxon>Cytophagales</taxon>
        <taxon>Reichenbachiellaceae</taxon>
        <taxon>Reichenbachiella</taxon>
    </lineage>
</organism>
<feature type="transmembrane region" description="Helical" evidence="6">
    <location>
        <begin position="59"/>
        <end position="80"/>
    </location>
</feature>
<dbReference type="EMBL" id="CP106679">
    <property type="protein sequence ID" value="UXP33556.1"/>
    <property type="molecule type" value="Genomic_DNA"/>
</dbReference>
<evidence type="ECO:0000256" key="5">
    <source>
        <dbReference type="ARBA" id="ARBA00023136"/>
    </source>
</evidence>
<evidence type="ECO:0000256" key="2">
    <source>
        <dbReference type="ARBA" id="ARBA00022475"/>
    </source>
</evidence>
<feature type="transmembrane region" description="Helical" evidence="6">
    <location>
        <begin position="310"/>
        <end position="338"/>
    </location>
</feature>
<keyword evidence="8" id="KW-1185">Reference proteome</keyword>